<gene>
    <name evidence="1" type="ORF">SLEP1_g8385</name>
</gene>
<accession>A0AAV5IBB9</accession>
<dbReference type="Proteomes" id="UP001054252">
    <property type="component" value="Unassembled WGS sequence"/>
</dbReference>
<dbReference type="AlphaFoldDB" id="A0AAV5IBB9"/>
<organism evidence="1 2">
    <name type="scientific">Rubroshorea leprosula</name>
    <dbReference type="NCBI Taxonomy" id="152421"/>
    <lineage>
        <taxon>Eukaryota</taxon>
        <taxon>Viridiplantae</taxon>
        <taxon>Streptophyta</taxon>
        <taxon>Embryophyta</taxon>
        <taxon>Tracheophyta</taxon>
        <taxon>Spermatophyta</taxon>
        <taxon>Magnoliopsida</taxon>
        <taxon>eudicotyledons</taxon>
        <taxon>Gunneridae</taxon>
        <taxon>Pentapetalae</taxon>
        <taxon>rosids</taxon>
        <taxon>malvids</taxon>
        <taxon>Malvales</taxon>
        <taxon>Dipterocarpaceae</taxon>
        <taxon>Rubroshorea</taxon>
    </lineage>
</organism>
<evidence type="ECO:0000313" key="2">
    <source>
        <dbReference type="Proteomes" id="UP001054252"/>
    </source>
</evidence>
<protein>
    <recommendedName>
        <fullName evidence="3">Agmatinase</fullName>
    </recommendedName>
</protein>
<evidence type="ECO:0000313" key="1">
    <source>
        <dbReference type="EMBL" id="GKU94964.1"/>
    </source>
</evidence>
<dbReference type="EMBL" id="BPVZ01000008">
    <property type="protein sequence ID" value="GKU94964.1"/>
    <property type="molecule type" value="Genomic_DNA"/>
</dbReference>
<evidence type="ECO:0008006" key="3">
    <source>
        <dbReference type="Google" id="ProtNLM"/>
    </source>
</evidence>
<name>A0AAV5IBB9_9ROSI</name>
<comment type="caution">
    <text evidence="1">The sequence shown here is derived from an EMBL/GenBank/DDBJ whole genome shotgun (WGS) entry which is preliminary data.</text>
</comment>
<keyword evidence="2" id="KW-1185">Reference proteome</keyword>
<sequence length="35" mass="3814">MTLIVGFPHDGAIETPLSFPLLTSDFQTVESLSLH</sequence>
<proteinExistence type="predicted"/>
<reference evidence="1 2" key="1">
    <citation type="journal article" date="2021" name="Commun. Biol.">
        <title>The genome of Shorea leprosula (Dipterocarpaceae) highlights the ecological relevance of drought in aseasonal tropical rainforests.</title>
        <authorList>
            <person name="Ng K.K.S."/>
            <person name="Kobayashi M.J."/>
            <person name="Fawcett J.A."/>
            <person name="Hatakeyama M."/>
            <person name="Paape T."/>
            <person name="Ng C.H."/>
            <person name="Ang C.C."/>
            <person name="Tnah L.H."/>
            <person name="Lee C.T."/>
            <person name="Nishiyama T."/>
            <person name="Sese J."/>
            <person name="O'Brien M.J."/>
            <person name="Copetti D."/>
            <person name="Mohd Noor M.I."/>
            <person name="Ong R.C."/>
            <person name="Putra M."/>
            <person name="Sireger I.Z."/>
            <person name="Indrioko S."/>
            <person name="Kosugi Y."/>
            <person name="Izuno A."/>
            <person name="Isagi Y."/>
            <person name="Lee S.L."/>
            <person name="Shimizu K.K."/>
        </authorList>
    </citation>
    <scope>NUCLEOTIDE SEQUENCE [LARGE SCALE GENOMIC DNA]</scope>
    <source>
        <strain evidence="1">214</strain>
    </source>
</reference>